<comment type="caution">
    <text evidence="9">The sequence shown here is derived from an EMBL/GenBank/DDBJ whole genome shotgun (WGS) entry which is preliminary data.</text>
</comment>
<reference evidence="9 10" key="1">
    <citation type="journal article" date="2024" name="Nat. Commun.">
        <title>Phylogenomics reveals the evolutionary origins of lichenization in chlorophyte algae.</title>
        <authorList>
            <person name="Puginier C."/>
            <person name="Libourel C."/>
            <person name="Otte J."/>
            <person name="Skaloud P."/>
            <person name="Haon M."/>
            <person name="Grisel S."/>
            <person name="Petersen M."/>
            <person name="Berrin J.G."/>
            <person name="Delaux P.M."/>
            <person name="Dal Grande F."/>
            <person name="Keller J."/>
        </authorList>
    </citation>
    <scope>NUCLEOTIDE SEQUENCE [LARGE SCALE GENOMIC DNA]</scope>
    <source>
        <strain evidence="9 10">SAG 2145</strain>
    </source>
</reference>
<evidence type="ECO:0000256" key="7">
    <source>
        <dbReference type="SAM" id="Phobius"/>
    </source>
</evidence>
<comment type="subcellular location">
    <subcellularLocation>
        <location evidence="1">Membrane</location>
        <topology evidence="1">Multi-pass membrane protein</topology>
    </subcellularLocation>
</comment>
<organism evidence="9 10">
    <name type="scientific">Apatococcus lobatus</name>
    <dbReference type="NCBI Taxonomy" id="904363"/>
    <lineage>
        <taxon>Eukaryota</taxon>
        <taxon>Viridiplantae</taxon>
        <taxon>Chlorophyta</taxon>
        <taxon>core chlorophytes</taxon>
        <taxon>Trebouxiophyceae</taxon>
        <taxon>Chlorellales</taxon>
        <taxon>Chlorellaceae</taxon>
        <taxon>Apatococcus</taxon>
    </lineage>
</organism>
<feature type="transmembrane region" description="Helical" evidence="7">
    <location>
        <begin position="452"/>
        <end position="471"/>
    </location>
</feature>
<dbReference type="GO" id="GO:0016020">
    <property type="term" value="C:membrane"/>
    <property type="evidence" value="ECO:0007669"/>
    <property type="project" value="UniProtKB-SubCell"/>
</dbReference>
<feature type="transmembrane region" description="Helical" evidence="7">
    <location>
        <begin position="209"/>
        <end position="231"/>
    </location>
</feature>
<dbReference type="Proteomes" id="UP001438707">
    <property type="component" value="Unassembled WGS sequence"/>
</dbReference>
<dbReference type="PRINTS" id="PR01035">
    <property type="entry name" value="TCRTETA"/>
</dbReference>
<keyword evidence="3 7" id="KW-0812">Transmembrane</keyword>
<keyword evidence="5 7" id="KW-0472">Membrane</keyword>
<name>A0AAW1S6Y7_9CHLO</name>
<evidence type="ECO:0000256" key="5">
    <source>
        <dbReference type="ARBA" id="ARBA00023136"/>
    </source>
</evidence>
<protein>
    <recommendedName>
        <fullName evidence="8">Major facilitator superfamily (MFS) profile domain-containing protein</fullName>
    </recommendedName>
</protein>
<feature type="transmembrane region" description="Helical" evidence="7">
    <location>
        <begin position="74"/>
        <end position="93"/>
    </location>
</feature>
<feature type="transmembrane region" description="Helical" evidence="7">
    <location>
        <begin position="33"/>
        <end position="54"/>
    </location>
</feature>
<feature type="transmembrane region" description="Helical" evidence="7">
    <location>
        <begin position="550"/>
        <end position="570"/>
    </location>
</feature>
<dbReference type="Pfam" id="PF07690">
    <property type="entry name" value="MFS_1"/>
    <property type="match status" value="1"/>
</dbReference>
<keyword evidence="10" id="KW-1185">Reference proteome</keyword>
<feature type="transmembrane region" description="Helical" evidence="7">
    <location>
        <begin position="524"/>
        <end position="544"/>
    </location>
</feature>
<feature type="transmembrane region" description="Helical" evidence="7">
    <location>
        <begin position="162"/>
        <end position="185"/>
    </location>
</feature>
<dbReference type="InterPro" id="IPR011701">
    <property type="entry name" value="MFS"/>
</dbReference>
<dbReference type="InterPro" id="IPR001958">
    <property type="entry name" value="Tet-R_TetA/multi-R_MdtG-like"/>
</dbReference>
<evidence type="ECO:0000256" key="1">
    <source>
        <dbReference type="ARBA" id="ARBA00004141"/>
    </source>
</evidence>
<dbReference type="Gene3D" id="1.20.1250.20">
    <property type="entry name" value="MFS general substrate transporter like domains"/>
    <property type="match status" value="1"/>
</dbReference>
<evidence type="ECO:0000256" key="4">
    <source>
        <dbReference type="ARBA" id="ARBA00022989"/>
    </source>
</evidence>
<proteinExistence type="predicted"/>
<feature type="region of interest" description="Disordered" evidence="6">
    <location>
        <begin position="1"/>
        <end position="24"/>
    </location>
</feature>
<feature type="transmembrane region" description="Helical" evidence="7">
    <location>
        <begin position="377"/>
        <end position="394"/>
    </location>
</feature>
<evidence type="ECO:0000256" key="3">
    <source>
        <dbReference type="ARBA" id="ARBA00022692"/>
    </source>
</evidence>
<gene>
    <name evidence="9" type="ORF">WJX74_009288</name>
</gene>
<keyword evidence="4 7" id="KW-1133">Transmembrane helix</keyword>
<dbReference type="AlphaFoldDB" id="A0AAW1S6Y7"/>
<dbReference type="InterPro" id="IPR036259">
    <property type="entry name" value="MFS_trans_sf"/>
</dbReference>
<evidence type="ECO:0000256" key="2">
    <source>
        <dbReference type="ARBA" id="ARBA00022448"/>
    </source>
</evidence>
<feature type="transmembrane region" description="Helical" evidence="7">
    <location>
        <begin position="418"/>
        <end position="440"/>
    </location>
</feature>
<feature type="domain" description="Major facilitator superfamily (MFS) profile" evidence="8">
    <location>
        <begin position="32"/>
        <end position="571"/>
    </location>
</feature>
<dbReference type="InterPro" id="IPR020846">
    <property type="entry name" value="MFS_dom"/>
</dbReference>
<feature type="transmembrane region" description="Helical" evidence="7">
    <location>
        <begin position="105"/>
        <end position="124"/>
    </location>
</feature>
<sequence length="571" mass="61020">MRQAPLSKPAATRTDEAGNSVSRQETPLNFGPLFAIYIAQLNEGIQVGLPYLIAVYMVRDWYGFEASEEKASQMTGLLAASFCAAQFTSSMIWGSISDKYGRKNLVTMSNISSTLFVLGFGLAPNYWLAFMFRCLGGLTNCTFLNVKAMLGELCDATNQGRAMSYLGVSWGLGCIAAPVLGGALAQPCESYGPSFPLCGPGGLLQIRPYFLPCAATSLIAALATVSSICLMHETLPSIVQRRHQRHIQHSLGGDIEMAQQACSRGVGDSGNETELLLRQTGSDLQDVHSFPGTDVEGLEDMQKRLQRAEQQQQHDESDEERQSLLQYRVDALKPEGIKPWTHAALTPDAPDVSTVKDGLGISAAAGPESPWYKSRQVQLSLLGYAMVAFSYNLMDELVPLYASAAIDLGGLKLAPSNLAIPLTAAGPVMIAFSFWGFPPLERAMGTLRTMRWSLLAAAPLNLLVPMTSIVAGNTPAVLSWLAASFCCIRVVSTSVFTCSMVMVNNSGPRSQLGAINGAGQAVAAFVRALGPALGGVLWGASLHLPVPGHQYVVFALVTGAMVLLQIIYAAL</sequence>
<dbReference type="PANTHER" id="PTHR23504">
    <property type="entry name" value="MAJOR FACILITATOR SUPERFAMILY DOMAIN-CONTAINING PROTEIN 10"/>
    <property type="match status" value="1"/>
</dbReference>
<keyword evidence="2" id="KW-0813">Transport</keyword>
<accession>A0AAW1S6Y7</accession>
<dbReference type="EMBL" id="JALJOS010000003">
    <property type="protein sequence ID" value="KAK9841642.1"/>
    <property type="molecule type" value="Genomic_DNA"/>
</dbReference>
<dbReference type="GO" id="GO:0022857">
    <property type="term" value="F:transmembrane transporter activity"/>
    <property type="evidence" value="ECO:0007669"/>
    <property type="project" value="InterPro"/>
</dbReference>
<dbReference type="PROSITE" id="PS50850">
    <property type="entry name" value="MFS"/>
    <property type="match status" value="1"/>
</dbReference>
<dbReference type="PANTHER" id="PTHR23504:SF117">
    <property type="entry name" value="MAJOR FACILITATOR SUPERFAMILY PROTEIN"/>
    <property type="match status" value="1"/>
</dbReference>
<evidence type="ECO:0000256" key="6">
    <source>
        <dbReference type="SAM" id="MobiDB-lite"/>
    </source>
</evidence>
<evidence type="ECO:0000259" key="8">
    <source>
        <dbReference type="PROSITE" id="PS50850"/>
    </source>
</evidence>
<feature type="transmembrane region" description="Helical" evidence="7">
    <location>
        <begin position="477"/>
        <end position="503"/>
    </location>
</feature>
<evidence type="ECO:0000313" key="9">
    <source>
        <dbReference type="EMBL" id="KAK9841642.1"/>
    </source>
</evidence>
<dbReference type="SUPFAM" id="SSF103473">
    <property type="entry name" value="MFS general substrate transporter"/>
    <property type="match status" value="1"/>
</dbReference>
<evidence type="ECO:0000313" key="10">
    <source>
        <dbReference type="Proteomes" id="UP001438707"/>
    </source>
</evidence>